<dbReference type="Pfam" id="PF02906">
    <property type="entry name" value="Fe_hyd_lg_C"/>
    <property type="match status" value="1"/>
</dbReference>
<dbReference type="SUPFAM" id="SSF53920">
    <property type="entry name" value="Fe-only hydrogenase"/>
    <property type="match status" value="1"/>
</dbReference>
<evidence type="ECO:0000256" key="3">
    <source>
        <dbReference type="ARBA" id="ARBA00023014"/>
    </source>
</evidence>
<dbReference type="PROSITE" id="PS00198">
    <property type="entry name" value="4FE4S_FER_1"/>
    <property type="match status" value="2"/>
</dbReference>
<evidence type="ECO:0000313" key="6">
    <source>
        <dbReference type="Proteomes" id="UP000597877"/>
    </source>
</evidence>
<feature type="domain" description="4Fe-4S ferredoxin-type" evidence="4">
    <location>
        <begin position="110"/>
        <end position="140"/>
    </location>
</feature>
<dbReference type="Proteomes" id="UP000597877">
    <property type="component" value="Unassembled WGS sequence"/>
</dbReference>
<dbReference type="InterPro" id="IPR050340">
    <property type="entry name" value="Cytosolic_Fe-S_CAF"/>
</dbReference>
<dbReference type="InterPro" id="IPR009016">
    <property type="entry name" value="Fe_hydrogenase"/>
</dbReference>
<proteinExistence type="predicted"/>
<gene>
    <name evidence="5" type="ORF">H8S00_13440</name>
</gene>
<keyword evidence="3" id="KW-0411">Iron-sulfur</keyword>
<dbReference type="NCBIfam" id="TIGR04105">
    <property type="entry name" value="FeFe_hydrog_B1"/>
    <property type="match status" value="1"/>
</dbReference>
<dbReference type="InterPro" id="IPR027631">
    <property type="entry name" value="Mono_FeFe_hydrog"/>
</dbReference>
<dbReference type="CDD" id="cd10549">
    <property type="entry name" value="MtMvhB_like"/>
    <property type="match status" value="1"/>
</dbReference>
<dbReference type="Pfam" id="PF00037">
    <property type="entry name" value="Fer4"/>
    <property type="match status" value="2"/>
</dbReference>
<organism evidence="5 6">
    <name type="scientific">Eubacterium segne</name>
    <dbReference type="NCBI Taxonomy" id="2763045"/>
    <lineage>
        <taxon>Bacteria</taxon>
        <taxon>Bacillati</taxon>
        <taxon>Bacillota</taxon>
        <taxon>Clostridia</taxon>
        <taxon>Eubacteriales</taxon>
        <taxon>Eubacteriaceae</taxon>
        <taxon>Eubacterium</taxon>
    </lineage>
</organism>
<feature type="domain" description="4Fe-4S ferredoxin-type" evidence="4">
    <location>
        <begin position="187"/>
        <end position="216"/>
    </location>
</feature>
<evidence type="ECO:0000313" key="5">
    <source>
        <dbReference type="EMBL" id="MBC5668966.1"/>
    </source>
</evidence>
<dbReference type="InterPro" id="IPR017900">
    <property type="entry name" value="4Fe4S_Fe_S_CS"/>
</dbReference>
<feature type="domain" description="4Fe-4S ferredoxin-type" evidence="4">
    <location>
        <begin position="141"/>
        <end position="170"/>
    </location>
</feature>
<dbReference type="SUPFAM" id="SSF54862">
    <property type="entry name" value="4Fe-4S ferredoxins"/>
    <property type="match status" value="1"/>
</dbReference>
<dbReference type="EMBL" id="JACOOZ010000012">
    <property type="protein sequence ID" value="MBC5668966.1"/>
    <property type="molecule type" value="Genomic_DNA"/>
</dbReference>
<keyword evidence="1" id="KW-0479">Metal-binding</keyword>
<reference evidence="5 6" key="1">
    <citation type="submission" date="2020-08" db="EMBL/GenBank/DDBJ databases">
        <title>Genome public.</title>
        <authorList>
            <person name="Liu C."/>
            <person name="Sun Q."/>
        </authorList>
    </citation>
    <scope>NUCLEOTIDE SEQUENCE [LARGE SCALE GENOMIC DNA]</scope>
    <source>
        <strain evidence="5 6">BX4</strain>
    </source>
</reference>
<keyword evidence="6" id="KW-1185">Reference proteome</keyword>
<comment type="caution">
    <text evidence="5">The sequence shown here is derived from an EMBL/GenBank/DDBJ whole genome shotgun (WGS) entry which is preliminary data.</text>
</comment>
<dbReference type="InterPro" id="IPR004108">
    <property type="entry name" value="Fe_hydrogenase_lsu_C"/>
</dbReference>
<evidence type="ECO:0000259" key="4">
    <source>
        <dbReference type="PROSITE" id="PS51379"/>
    </source>
</evidence>
<evidence type="ECO:0000256" key="1">
    <source>
        <dbReference type="ARBA" id="ARBA00022723"/>
    </source>
</evidence>
<sequence length="510" mass="56007">MRGIYSNKTEIRHKVFTEVARMAFEGGDFTRIEELPYKIIPGEIGKYYNNIFIERAIVGERLRATIGLPIRKVSEHAPLSDGIDASAIDEKYYDPPLINIIKFACHACPEKKIFVTNGCQGCIEHPCVEVCPKKAIHMENGHSVIDQDKCIKCGKCLNACPYNAIIKQERPCAAACGMNAIKSDEYGRADIDYDQCVSCGMCLVSCPFSAIVDKSQIFQTVLALKSDTPIYAAIAPSFVKQFGDEVTPAMVRAALKAVGFEEMEEVAIGADLCAIQEAADFIKEVPEHLSWLGTSCCPAWSVMAKKTLPEYANHISMTLTPMVLTGRMIKKRHPDCKVVFIGPCAAKKLEASRRSVRSDIDFVLTFEEMMGIFDAKGIDFNNLELEEFRQTSSSYGKGFAASGGVANAVVNVLNSIDPDREVKTVKAEGLAECKKMLMLAKAGKYDGYLLEGMACPGGCLGGAGVLADVRKAGIALEQDKSKSELTKPSQSEYLKYLHLITKEELYENED</sequence>
<dbReference type="RefSeq" id="WP_021951917.1">
    <property type="nucleotide sequence ID" value="NZ_JACOOZ010000012.1"/>
</dbReference>
<evidence type="ECO:0000256" key="2">
    <source>
        <dbReference type="ARBA" id="ARBA00023004"/>
    </source>
</evidence>
<name>A0ABR7F5T4_9FIRM</name>
<keyword evidence="2" id="KW-0408">Iron</keyword>
<dbReference type="Gene3D" id="3.30.70.20">
    <property type="match status" value="2"/>
</dbReference>
<accession>A0ABR7F5T4</accession>
<dbReference type="PANTHER" id="PTHR11615">
    <property type="entry name" value="NITRATE, FORMATE, IRON DEHYDROGENASE"/>
    <property type="match status" value="1"/>
</dbReference>
<protein>
    <submittedName>
        <fullName evidence="5">4Fe-4S dicluster domain-containing protein</fullName>
    </submittedName>
</protein>
<dbReference type="InterPro" id="IPR017896">
    <property type="entry name" value="4Fe4S_Fe-S-bd"/>
</dbReference>
<dbReference type="Gene3D" id="3.40.950.10">
    <property type="entry name" value="Fe-only Hydrogenase (Larger Subunit), Chain L, domain 3"/>
    <property type="match status" value="1"/>
</dbReference>
<dbReference type="PROSITE" id="PS51379">
    <property type="entry name" value="4FE4S_FER_2"/>
    <property type="match status" value="3"/>
</dbReference>